<evidence type="ECO:0008006" key="3">
    <source>
        <dbReference type="Google" id="ProtNLM"/>
    </source>
</evidence>
<comment type="caution">
    <text evidence="1">The sequence shown here is derived from an EMBL/GenBank/DDBJ whole genome shotgun (WGS) entry which is preliminary data.</text>
</comment>
<gene>
    <name evidence="1" type="ORF">OPW20_19925</name>
</gene>
<reference evidence="1" key="1">
    <citation type="submission" date="2022-11" db="EMBL/GenBank/DDBJ databases">
        <title>Role of the vibriolysin VemA secreted by the emergent pathogen Vibrio europaeus in the colonization of Manila clam mucus.</title>
        <authorList>
            <person name="Martinez C."/>
            <person name="Rodriguez S."/>
            <person name="Vences A."/>
            <person name="Barja J.L."/>
            <person name="Toranzo A.E."/>
            <person name="Dubert J."/>
        </authorList>
    </citation>
    <scope>NUCLEOTIDE SEQUENCE</scope>
    <source>
        <strain evidence="1">3454</strain>
    </source>
</reference>
<proteinExistence type="predicted"/>
<dbReference type="Proteomes" id="UP001150001">
    <property type="component" value="Unassembled WGS sequence"/>
</dbReference>
<accession>A0ABT5GYY0</accession>
<dbReference type="RefSeq" id="WP_139152264.1">
    <property type="nucleotide sequence ID" value="NZ_CM004621.1"/>
</dbReference>
<dbReference type="PROSITE" id="PS51257">
    <property type="entry name" value="PROKAR_LIPOPROTEIN"/>
    <property type="match status" value="1"/>
</dbReference>
<protein>
    <recommendedName>
        <fullName evidence="3">Lipoprotein</fullName>
    </recommendedName>
</protein>
<sequence>MLRTGALMVILLLAGCEQRTDFDACVEYYTELANRDSAIPKESKEQAAVWYIQQECGVKGN</sequence>
<evidence type="ECO:0000313" key="1">
    <source>
        <dbReference type="EMBL" id="MDC5742345.1"/>
    </source>
</evidence>
<name>A0ABT5GYY0_9VIBR</name>
<dbReference type="GeneID" id="78078972"/>
<keyword evidence="2" id="KW-1185">Reference proteome</keyword>
<organism evidence="1 2">
    <name type="scientific">Vibrio europaeus</name>
    <dbReference type="NCBI Taxonomy" id="300876"/>
    <lineage>
        <taxon>Bacteria</taxon>
        <taxon>Pseudomonadati</taxon>
        <taxon>Pseudomonadota</taxon>
        <taxon>Gammaproteobacteria</taxon>
        <taxon>Vibrionales</taxon>
        <taxon>Vibrionaceae</taxon>
        <taxon>Vibrio</taxon>
        <taxon>Vibrio oreintalis group</taxon>
    </lineage>
</organism>
<evidence type="ECO:0000313" key="2">
    <source>
        <dbReference type="Proteomes" id="UP001150001"/>
    </source>
</evidence>
<dbReference type="EMBL" id="JAPFIT010000022">
    <property type="protein sequence ID" value="MDC5742345.1"/>
    <property type="molecule type" value="Genomic_DNA"/>
</dbReference>